<protein>
    <recommendedName>
        <fullName evidence="7">Transposable element protein</fullName>
    </recommendedName>
</protein>
<keyword evidence="6" id="KW-1185">Reference proteome</keyword>
<evidence type="ECO:0000313" key="6">
    <source>
        <dbReference type="Proteomes" id="UP001054821"/>
    </source>
</evidence>
<reference evidence="5 6" key="1">
    <citation type="journal article" date="2022" name="G3 (Bethesda)">
        <title>Whole-genome sequence and methylome profiling of the almond [Prunus dulcis (Mill.) D.A. Webb] cultivar 'Nonpareil'.</title>
        <authorList>
            <person name="D'Amico-Willman K.M."/>
            <person name="Ouma W.Z."/>
            <person name="Meulia T."/>
            <person name="Sideli G.M."/>
            <person name="Gradziel T.M."/>
            <person name="Fresnedo-Ramirez J."/>
        </authorList>
    </citation>
    <scope>NUCLEOTIDE SEQUENCE [LARGE SCALE GENOMIC DNA]</scope>
    <source>
        <strain evidence="5">Clone GOH B32 T37-40</strain>
    </source>
</reference>
<gene>
    <name evidence="5" type="ORF">L3X38_018009</name>
</gene>
<comment type="caution">
    <text evidence="5">The sequence shown here is derived from an EMBL/GenBank/DDBJ whole genome shotgun (WGS) entry which is preliminary data.</text>
</comment>
<dbReference type="InterPro" id="IPR036397">
    <property type="entry name" value="RNaseH_sf"/>
</dbReference>
<dbReference type="PANTHER" id="PTHR42648">
    <property type="entry name" value="TRANSPOSASE, PUTATIVE-RELATED"/>
    <property type="match status" value="1"/>
</dbReference>
<keyword evidence="1" id="KW-0479">Metal-binding</keyword>
<evidence type="ECO:0000259" key="3">
    <source>
        <dbReference type="Pfam" id="PF07727"/>
    </source>
</evidence>
<proteinExistence type="predicted"/>
<dbReference type="EMBL" id="JAJFAZ020000003">
    <property type="protein sequence ID" value="KAI5338737.1"/>
    <property type="molecule type" value="Genomic_DNA"/>
</dbReference>
<dbReference type="SUPFAM" id="SSF53098">
    <property type="entry name" value="Ribonuclease H-like"/>
    <property type="match status" value="1"/>
</dbReference>
<dbReference type="InterPro" id="IPR039537">
    <property type="entry name" value="Retrotran_Ty1/copia-like"/>
</dbReference>
<name>A0AAD4Z9P1_PRUDU</name>
<sequence>MDMVRSMMSYTDLPVSFWGYALQTAAYLLNRVPSKSMPKAPYEIWFGRKPSLNHLKIWGCPAYVKKHDINKLDARSEMCRFIGYPKETLGYYFYDPKEQKVFIARCARFLENEFAVDATCVQKVELKEKSKEPQEPQVEFDPVEIQSLHSHLPNLHAGIIPIRNKWIFKRKKGSDGKVTYKARLVAEGYKPREWIDYEETFSPLAMIKSIPILIAITAYYDYEIWHMDVKTAFLKGHLHKEIYMDQPEGFICENEEGKVCKLQRSIY</sequence>
<dbReference type="Pfam" id="PF07727">
    <property type="entry name" value="RVT_2"/>
    <property type="match status" value="1"/>
</dbReference>
<dbReference type="Gene3D" id="3.30.420.10">
    <property type="entry name" value="Ribonuclease H-like superfamily/Ribonuclease H"/>
    <property type="match status" value="1"/>
</dbReference>
<dbReference type="GO" id="GO:0003676">
    <property type="term" value="F:nucleic acid binding"/>
    <property type="evidence" value="ECO:0007669"/>
    <property type="project" value="InterPro"/>
</dbReference>
<feature type="domain" description="Retroviral polymerase SH3-like" evidence="4">
    <location>
        <begin position="60"/>
        <end position="114"/>
    </location>
</feature>
<evidence type="ECO:0000313" key="5">
    <source>
        <dbReference type="EMBL" id="KAI5338737.1"/>
    </source>
</evidence>
<evidence type="ECO:0008006" key="7">
    <source>
        <dbReference type="Google" id="ProtNLM"/>
    </source>
</evidence>
<evidence type="ECO:0000256" key="2">
    <source>
        <dbReference type="ARBA" id="ARBA00022801"/>
    </source>
</evidence>
<evidence type="ECO:0000259" key="4">
    <source>
        <dbReference type="Pfam" id="PF25597"/>
    </source>
</evidence>
<dbReference type="PANTHER" id="PTHR42648:SF27">
    <property type="entry name" value="RNA-DIRECTED DNA POLYMERASE"/>
    <property type="match status" value="1"/>
</dbReference>
<dbReference type="InterPro" id="IPR057670">
    <property type="entry name" value="SH3_retrovirus"/>
</dbReference>
<dbReference type="Pfam" id="PF25597">
    <property type="entry name" value="SH3_retrovirus"/>
    <property type="match status" value="1"/>
</dbReference>
<dbReference type="GO" id="GO:0016787">
    <property type="term" value="F:hydrolase activity"/>
    <property type="evidence" value="ECO:0007669"/>
    <property type="project" value="UniProtKB-KW"/>
</dbReference>
<dbReference type="InterPro" id="IPR013103">
    <property type="entry name" value="RVT_2"/>
</dbReference>
<accession>A0AAD4Z9P1</accession>
<dbReference type="InterPro" id="IPR012337">
    <property type="entry name" value="RNaseH-like_sf"/>
</dbReference>
<feature type="domain" description="Reverse transcriptase Ty1/copia-type" evidence="3">
    <location>
        <begin position="158"/>
        <end position="267"/>
    </location>
</feature>
<dbReference type="GO" id="GO:0046872">
    <property type="term" value="F:metal ion binding"/>
    <property type="evidence" value="ECO:0007669"/>
    <property type="project" value="UniProtKB-KW"/>
</dbReference>
<dbReference type="Proteomes" id="UP001054821">
    <property type="component" value="Chromosome 3"/>
</dbReference>
<dbReference type="AlphaFoldDB" id="A0AAD4Z9P1"/>
<evidence type="ECO:0000256" key="1">
    <source>
        <dbReference type="ARBA" id="ARBA00022723"/>
    </source>
</evidence>
<organism evidence="5 6">
    <name type="scientific">Prunus dulcis</name>
    <name type="common">Almond</name>
    <name type="synonym">Amygdalus dulcis</name>
    <dbReference type="NCBI Taxonomy" id="3755"/>
    <lineage>
        <taxon>Eukaryota</taxon>
        <taxon>Viridiplantae</taxon>
        <taxon>Streptophyta</taxon>
        <taxon>Embryophyta</taxon>
        <taxon>Tracheophyta</taxon>
        <taxon>Spermatophyta</taxon>
        <taxon>Magnoliopsida</taxon>
        <taxon>eudicotyledons</taxon>
        <taxon>Gunneridae</taxon>
        <taxon>Pentapetalae</taxon>
        <taxon>rosids</taxon>
        <taxon>fabids</taxon>
        <taxon>Rosales</taxon>
        <taxon>Rosaceae</taxon>
        <taxon>Amygdaloideae</taxon>
        <taxon>Amygdaleae</taxon>
        <taxon>Prunus</taxon>
    </lineage>
</organism>
<keyword evidence="2" id="KW-0378">Hydrolase</keyword>